<proteinExistence type="predicted"/>
<protein>
    <submittedName>
        <fullName evidence="2">Uncharacterized protein</fullName>
    </submittedName>
</protein>
<evidence type="ECO:0000256" key="1">
    <source>
        <dbReference type="SAM" id="MobiDB-lite"/>
    </source>
</evidence>
<dbReference type="EMBL" id="JAPWDO010000003">
    <property type="protein sequence ID" value="KAJ5478742.1"/>
    <property type="molecule type" value="Genomic_DNA"/>
</dbReference>
<gene>
    <name evidence="2" type="ORF">N7530_004251</name>
</gene>
<reference evidence="2" key="2">
    <citation type="journal article" date="2023" name="IMA Fungus">
        <title>Comparative genomic study of the Penicillium genus elucidates a diverse pangenome and 15 lateral gene transfer events.</title>
        <authorList>
            <person name="Petersen C."/>
            <person name="Sorensen T."/>
            <person name="Nielsen M.R."/>
            <person name="Sondergaard T.E."/>
            <person name="Sorensen J.L."/>
            <person name="Fitzpatrick D.A."/>
            <person name="Frisvad J.C."/>
            <person name="Nielsen K.L."/>
        </authorList>
    </citation>
    <scope>NUCLEOTIDE SEQUENCE</scope>
    <source>
        <strain evidence="2">IBT 17660</strain>
    </source>
</reference>
<evidence type="ECO:0000313" key="2">
    <source>
        <dbReference type="EMBL" id="KAJ5478742.1"/>
    </source>
</evidence>
<feature type="compositionally biased region" description="Polar residues" evidence="1">
    <location>
        <begin position="120"/>
        <end position="130"/>
    </location>
</feature>
<comment type="caution">
    <text evidence="2">The sequence shown here is derived from an EMBL/GenBank/DDBJ whole genome shotgun (WGS) entry which is preliminary data.</text>
</comment>
<dbReference type="OrthoDB" id="4341740at2759"/>
<feature type="compositionally biased region" description="Basic and acidic residues" evidence="1">
    <location>
        <begin position="25"/>
        <end position="37"/>
    </location>
</feature>
<feature type="compositionally biased region" description="Basic and acidic residues" evidence="1">
    <location>
        <begin position="106"/>
        <end position="119"/>
    </location>
</feature>
<dbReference type="AlphaFoldDB" id="A0A9W9WYC5"/>
<feature type="region of interest" description="Disordered" evidence="1">
    <location>
        <begin position="1"/>
        <end position="194"/>
    </location>
</feature>
<organism evidence="2 3">
    <name type="scientific">Penicillium desertorum</name>
    <dbReference type="NCBI Taxonomy" id="1303715"/>
    <lineage>
        <taxon>Eukaryota</taxon>
        <taxon>Fungi</taxon>
        <taxon>Dikarya</taxon>
        <taxon>Ascomycota</taxon>
        <taxon>Pezizomycotina</taxon>
        <taxon>Eurotiomycetes</taxon>
        <taxon>Eurotiomycetidae</taxon>
        <taxon>Eurotiales</taxon>
        <taxon>Aspergillaceae</taxon>
        <taxon>Penicillium</taxon>
    </lineage>
</organism>
<feature type="compositionally biased region" description="Pro residues" evidence="1">
    <location>
        <begin position="219"/>
        <end position="229"/>
    </location>
</feature>
<accession>A0A9W9WYC5</accession>
<name>A0A9W9WYC5_9EURO</name>
<dbReference type="Proteomes" id="UP001147760">
    <property type="component" value="Unassembled WGS sequence"/>
</dbReference>
<feature type="region of interest" description="Disordered" evidence="1">
    <location>
        <begin position="215"/>
        <end position="264"/>
    </location>
</feature>
<evidence type="ECO:0000313" key="3">
    <source>
        <dbReference type="Proteomes" id="UP001147760"/>
    </source>
</evidence>
<keyword evidence="3" id="KW-1185">Reference proteome</keyword>
<reference evidence="2" key="1">
    <citation type="submission" date="2022-12" db="EMBL/GenBank/DDBJ databases">
        <authorList>
            <person name="Petersen C."/>
        </authorList>
    </citation>
    <scope>NUCLEOTIDE SEQUENCE</scope>
    <source>
        <strain evidence="2">IBT 17660</strain>
    </source>
</reference>
<sequence length="348" mass="39168">MGRSRVSGRSKPGDSQFGWYFAGEPMDKRHSRSERIRLVRYGPEMEPCAHSRCPSPSPIPEKTPCACNNTCELHSHGTRSQSQSDSDSSGSDSGYSSSESATKRYGSRDSTRRERRSNDTRPTTPNSSDFSDYELPRRRRGHRVSTGEPEHHPQLEKFQREAHAPPPSTTATSGQRYHSPRASLATAPRPGPVVQRHCRKASYCERHPELCRALITVPSPVPRPTPTPTRSPRSIEKPRHKPRVKPEPKRTYTQPASPPKQMPPTKPVPAFKPMCPRHGAQHCGCVYMDGYHADDSSYYAPYDDDTVSETSIRAMPDHDRAVDETRCAFHHRCRPKFECGVGWVCGRK</sequence>
<feature type="compositionally biased region" description="Basic and acidic residues" evidence="1">
    <location>
        <begin position="148"/>
        <end position="163"/>
    </location>
</feature>
<feature type="compositionally biased region" description="Low complexity" evidence="1">
    <location>
        <begin position="80"/>
        <end position="100"/>
    </location>
</feature>